<dbReference type="InterPro" id="IPR013749">
    <property type="entry name" value="PM/HMP-P_kinase-1"/>
</dbReference>
<protein>
    <recommendedName>
        <fullName evidence="2">pyridoxal kinase</fullName>
        <ecNumber evidence="2">2.7.1.35</ecNumber>
    </recommendedName>
</protein>
<keyword evidence="5 8" id="KW-0418">Kinase</keyword>
<dbReference type="Pfam" id="PF08543">
    <property type="entry name" value="Phos_pyr_kin"/>
    <property type="match status" value="1"/>
</dbReference>
<organism evidence="8 9">
    <name type="scientific">Pseudomicrostroma glucosiphilum</name>
    <dbReference type="NCBI Taxonomy" id="1684307"/>
    <lineage>
        <taxon>Eukaryota</taxon>
        <taxon>Fungi</taxon>
        <taxon>Dikarya</taxon>
        <taxon>Basidiomycota</taxon>
        <taxon>Ustilaginomycotina</taxon>
        <taxon>Exobasidiomycetes</taxon>
        <taxon>Microstromatales</taxon>
        <taxon>Microstromatales incertae sedis</taxon>
        <taxon>Pseudomicrostroma</taxon>
    </lineage>
</organism>
<evidence type="ECO:0000256" key="4">
    <source>
        <dbReference type="ARBA" id="ARBA00022741"/>
    </source>
</evidence>
<reference evidence="8 9" key="1">
    <citation type="journal article" date="2018" name="Mol. Biol. Evol.">
        <title>Broad Genomic Sampling Reveals a Smut Pathogenic Ancestry of the Fungal Clade Ustilaginomycotina.</title>
        <authorList>
            <person name="Kijpornyongpan T."/>
            <person name="Mondo S.J."/>
            <person name="Barry K."/>
            <person name="Sandor L."/>
            <person name="Lee J."/>
            <person name="Lipzen A."/>
            <person name="Pangilinan J."/>
            <person name="LaButti K."/>
            <person name="Hainaut M."/>
            <person name="Henrissat B."/>
            <person name="Grigoriev I.V."/>
            <person name="Spatafora J.W."/>
            <person name="Aime M.C."/>
        </authorList>
    </citation>
    <scope>NUCLEOTIDE SEQUENCE [LARGE SCALE GENOMIC DNA]</scope>
    <source>
        <strain evidence="8 9">MCA 4718</strain>
    </source>
</reference>
<evidence type="ECO:0000256" key="2">
    <source>
        <dbReference type="ARBA" id="ARBA00012104"/>
    </source>
</evidence>
<dbReference type="EMBL" id="KZ819332">
    <property type="protein sequence ID" value="PWN19278.1"/>
    <property type="molecule type" value="Genomic_DNA"/>
</dbReference>
<dbReference type="InterPro" id="IPR004625">
    <property type="entry name" value="PyrdxlKinase"/>
</dbReference>
<evidence type="ECO:0000259" key="7">
    <source>
        <dbReference type="Pfam" id="PF08543"/>
    </source>
</evidence>
<evidence type="ECO:0000313" key="8">
    <source>
        <dbReference type="EMBL" id="PWN19278.1"/>
    </source>
</evidence>
<keyword evidence="4" id="KW-0547">Nucleotide-binding</keyword>
<dbReference type="NCBIfam" id="TIGR00687">
    <property type="entry name" value="pyridox_kin"/>
    <property type="match status" value="1"/>
</dbReference>
<keyword evidence="9" id="KW-1185">Reference proteome</keyword>
<dbReference type="GO" id="GO:0005524">
    <property type="term" value="F:ATP binding"/>
    <property type="evidence" value="ECO:0007669"/>
    <property type="project" value="UniProtKB-KW"/>
</dbReference>
<dbReference type="AlphaFoldDB" id="A0A316U367"/>
<dbReference type="EC" id="2.7.1.35" evidence="2"/>
<sequence length="344" mass="37801">MAANVPEPSRLLSVQSHVVSGYVGNRSATFPLQLLGWDVDVINTVQFSNHTGYGRWKGLRFDDSHISSLFQGLEENGLLKQSRMLSGYMPSPSVVQAVLEAVERIREVNPELIYLCDPVMGDMGRGMYVDKEVLPVYRSMLRYTTIITPNQFEAQILADEEITSIPSLLSVLQSLHTQGANHVLITSVSLSDTDILKIGATPSSEPSMVLVGSSRPSTDTPLKPWFIQFPEVRGYFSGVGDLFAAMTLGRFQNLTAQDVEAETSVTPIARAAELAVAVVQAVLAKTQKSMDALEQEVTEGSSGDDAQARVDRMRGRELKIIQSKREIENPEVAYQAKFFKETSG</sequence>
<name>A0A316U367_9BASI</name>
<dbReference type="GO" id="GO:0009443">
    <property type="term" value="P:pyridoxal 5'-phosphate salvage"/>
    <property type="evidence" value="ECO:0007669"/>
    <property type="project" value="InterPro"/>
</dbReference>
<evidence type="ECO:0000256" key="5">
    <source>
        <dbReference type="ARBA" id="ARBA00022777"/>
    </source>
</evidence>
<accession>A0A316U367</accession>
<evidence type="ECO:0000313" key="9">
    <source>
        <dbReference type="Proteomes" id="UP000245942"/>
    </source>
</evidence>
<dbReference type="GO" id="GO:0008478">
    <property type="term" value="F:pyridoxal kinase activity"/>
    <property type="evidence" value="ECO:0007669"/>
    <property type="project" value="UniProtKB-EC"/>
</dbReference>
<evidence type="ECO:0000256" key="3">
    <source>
        <dbReference type="ARBA" id="ARBA00022679"/>
    </source>
</evidence>
<dbReference type="RefSeq" id="XP_025346438.1">
    <property type="nucleotide sequence ID" value="XM_025493036.1"/>
</dbReference>
<dbReference type="PANTHER" id="PTHR10534">
    <property type="entry name" value="PYRIDOXAL KINASE"/>
    <property type="match status" value="1"/>
</dbReference>
<evidence type="ECO:0000256" key="6">
    <source>
        <dbReference type="ARBA" id="ARBA00022840"/>
    </source>
</evidence>
<keyword evidence="3" id="KW-0808">Transferase</keyword>
<gene>
    <name evidence="8" type="ORF">BCV69DRAFT_284425</name>
</gene>
<dbReference type="CDD" id="cd01173">
    <property type="entry name" value="pyridoxal_pyridoxamine_kinase"/>
    <property type="match status" value="1"/>
</dbReference>
<dbReference type="SUPFAM" id="SSF53613">
    <property type="entry name" value="Ribokinase-like"/>
    <property type="match status" value="1"/>
</dbReference>
<dbReference type="GeneID" id="37014770"/>
<dbReference type="Gene3D" id="3.40.1190.20">
    <property type="match status" value="1"/>
</dbReference>
<comment type="similarity">
    <text evidence="1">Belongs to the pyridoxine kinase family.</text>
</comment>
<dbReference type="STRING" id="1684307.A0A316U367"/>
<dbReference type="InterPro" id="IPR029056">
    <property type="entry name" value="Ribokinase-like"/>
</dbReference>
<proteinExistence type="inferred from homology"/>
<feature type="domain" description="Pyridoxamine kinase/Phosphomethylpyrimidine kinase" evidence="7">
    <location>
        <begin position="90"/>
        <end position="191"/>
    </location>
</feature>
<keyword evidence="6" id="KW-0067">ATP-binding</keyword>
<dbReference type="PANTHER" id="PTHR10534:SF2">
    <property type="entry name" value="PYRIDOXAL KINASE"/>
    <property type="match status" value="1"/>
</dbReference>
<dbReference type="GO" id="GO:0005829">
    <property type="term" value="C:cytosol"/>
    <property type="evidence" value="ECO:0007669"/>
    <property type="project" value="TreeGrafter"/>
</dbReference>
<dbReference type="Proteomes" id="UP000245942">
    <property type="component" value="Unassembled WGS sequence"/>
</dbReference>
<dbReference type="OrthoDB" id="2104723at2759"/>
<evidence type="ECO:0000256" key="1">
    <source>
        <dbReference type="ARBA" id="ARBA00008805"/>
    </source>
</evidence>